<dbReference type="GO" id="GO:0006220">
    <property type="term" value="P:pyrimidine nucleotide metabolic process"/>
    <property type="evidence" value="ECO:0007669"/>
    <property type="project" value="UniProtKB-UniRule"/>
</dbReference>
<dbReference type="InterPro" id="IPR027417">
    <property type="entry name" value="P-loop_NTPase"/>
</dbReference>
<comment type="catalytic activity">
    <reaction evidence="6 8">
        <text>dCMP + ATP = dCDP + ADP</text>
        <dbReference type="Rhea" id="RHEA:25094"/>
        <dbReference type="ChEBI" id="CHEBI:30616"/>
        <dbReference type="ChEBI" id="CHEBI:57566"/>
        <dbReference type="ChEBI" id="CHEBI:58593"/>
        <dbReference type="ChEBI" id="CHEBI:456216"/>
        <dbReference type="EC" id="2.7.4.25"/>
    </reaction>
</comment>
<dbReference type="HAMAP" id="MF_00238">
    <property type="entry name" value="Cytidyl_kinase_type1"/>
    <property type="match status" value="1"/>
</dbReference>
<dbReference type="Pfam" id="PF02224">
    <property type="entry name" value="Cytidylate_kin"/>
    <property type="match status" value="1"/>
</dbReference>
<keyword evidence="3 8" id="KW-0547">Nucleotide-binding</keyword>
<protein>
    <recommendedName>
        <fullName evidence="8">Cytidylate kinase</fullName>
        <shortName evidence="8">CK</shortName>
        <ecNumber evidence="8">2.7.4.25</ecNumber>
    </recommendedName>
    <alternativeName>
        <fullName evidence="8">Cytidine monophosphate kinase</fullName>
        <shortName evidence="8">CMP kinase</shortName>
    </alternativeName>
</protein>
<comment type="similarity">
    <text evidence="1 8">Belongs to the cytidylate kinase family. Type 1 subfamily.</text>
</comment>
<organism evidence="10 11">
    <name type="scientific">Candidatus Segetimicrobium genomatis</name>
    <dbReference type="NCBI Taxonomy" id="2569760"/>
    <lineage>
        <taxon>Bacteria</taxon>
        <taxon>Bacillati</taxon>
        <taxon>Candidatus Sysuimicrobiota</taxon>
        <taxon>Candidatus Sysuimicrobiia</taxon>
        <taxon>Candidatus Sysuimicrobiales</taxon>
        <taxon>Candidatus Segetimicrobiaceae</taxon>
        <taxon>Candidatus Segetimicrobium</taxon>
    </lineage>
</organism>
<accession>A0A537J666</accession>
<dbReference type="Proteomes" id="UP000320048">
    <property type="component" value="Unassembled WGS sequence"/>
</dbReference>
<dbReference type="InterPro" id="IPR011994">
    <property type="entry name" value="Cytidylate_kinase_dom"/>
</dbReference>
<dbReference type="Gene3D" id="3.40.50.300">
    <property type="entry name" value="P-loop containing nucleotide triphosphate hydrolases"/>
    <property type="match status" value="1"/>
</dbReference>
<dbReference type="GO" id="GO:0005737">
    <property type="term" value="C:cytoplasm"/>
    <property type="evidence" value="ECO:0007669"/>
    <property type="project" value="UniProtKB-SubCell"/>
</dbReference>
<reference evidence="10 11" key="1">
    <citation type="journal article" date="2019" name="Nat. Microbiol.">
        <title>Mediterranean grassland soil C-N compound turnover is dependent on rainfall and depth, and is mediated by genomically divergent microorganisms.</title>
        <authorList>
            <person name="Diamond S."/>
            <person name="Andeer P.F."/>
            <person name="Li Z."/>
            <person name="Crits-Christoph A."/>
            <person name="Burstein D."/>
            <person name="Anantharaman K."/>
            <person name="Lane K.R."/>
            <person name="Thomas B.C."/>
            <person name="Pan C."/>
            <person name="Northen T.R."/>
            <person name="Banfield J.F."/>
        </authorList>
    </citation>
    <scope>NUCLEOTIDE SEQUENCE [LARGE SCALE GENOMIC DNA]</scope>
    <source>
        <strain evidence="10">NP_7</strain>
    </source>
</reference>
<evidence type="ECO:0000256" key="5">
    <source>
        <dbReference type="ARBA" id="ARBA00022840"/>
    </source>
</evidence>
<keyword evidence="4 8" id="KW-0418">Kinase</keyword>
<dbReference type="AlphaFoldDB" id="A0A537J666"/>
<evidence type="ECO:0000313" key="10">
    <source>
        <dbReference type="EMBL" id="TMI79049.1"/>
    </source>
</evidence>
<evidence type="ECO:0000256" key="1">
    <source>
        <dbReference type="ARBA" id="ARBA00009427"/>
    </source>
</evidence>
<dbReference type="GO" id="GO:0036431">
    <property type="term" value="F:dCMP kinase activity"/>
    <property type="evidence" value="ECO:0007669"/>
    <property type="project" value="InterPro"/>
</dbReference>
<feature type="domain" description="Cytidylate kinase" evidence="9">
    <location>
        <begin position="2"/>
        <end position="209"/>
    </location>
</feature>
<evidence type="ECO:0000256" key="3">
    <source>
        <dbReference type="ARBA" id="ARBA00022741"/>
    </source>
</evidence>
<keyword evidence="5 8" id="KW-0067">ATP-binding</keyword>
<gene>
    <name evidence="8" type="primary">cmk</name>
    <name evidence="10" type="ORF">E6H04_11260</name>
</gene>
<dbReference type="NCBIfam" id="TIGR00017">
    <property type="entry name" value="cmk"/>
    <property type="match status" value="1"/>
</dbReference>
<dbReference type="EMBL" id="VBAO01000318">
    <property type="protein sequence ID" value="TMI79049.1"/>
    <property type="molecule type" value="Genomic_DNA"/>
</dbReference>
<dbReference type="InterPro" id="IPR003136">
    <property type="entry name" value="Cytidylate_kin"/>
</dbReference>
<comment type="subcellular location">
    <subcellularLocation>
        <location evidence="8">Cytoplasm</location>
    </subcellularLocation>
</comment>
<evidence type="ECO:0000256" key="8">
    <source>
        <dbReference type="HAMAP-Rule" id="MF_00238"/>
    </source>
</evidence>
<keyword evidence="2 8" id="KW-0808">Transferase</keyword>
<comment type="caution">
    <text evidence="10">The sequence shown here is derived from an EMBL/GenBank/DDBJ whole genome shotgun (WGS) entry which is preliminary data.</text>
</comment>
<dbReference type="CDD" id="cd02020">
    <property type="entry name" value="CMPK"/>
    <property type="match status" value="1"/>
</dbReference>
<dbReference type="GO" id="GO:0005524">
    <property type="term" value="F:ATP binding"/>
    <property type="evidence" value="ECO:0007669"/>
    <property type="project" value="UniProtKB-UniRule"/>
</dbReference>
<dbReference type="GO" id="GO:0036430">
    <property type="term" value="F:CMP kinase activity"/>
    <property type="evidence" value="ECO:0007669"/>
    <property type="project" value="RHEA"/>
</dbReference>
<evidence type="ECO:0000256" key="4">
    <source>
        <dbReference type="ARBA" id="ARBA00022777"/>
    </source>
</evidence>
<keyword evidence="8" id="KW-0963">Cytoplasm</keyword>
<evidence type="ECO:0000313" key="11">
    <source>
        <dbReference type="Proteomes" id="UP000320048"/>
    </source>
</evidence>
<comment type="catalytic activity">
    <reaction evidence="7 8">
        <text>CMP + ATP = CDP + ADP</text>
        <dbReference type="Rhea" id="RHEA:11600"/>
        <dbReference type="ChEBI" id="CHEBI:30616"/>
        <dbReference type="ChEBI" id="CHEBI:58069"/>
        <dbReference type="ChEBI" id="CHEBI:60377"/>
        <dbReference type="ChEBI" id="CHEBI:456216"/>
        <dbReference type="EC" id="2.7.4.25"/>
    </reaction>
</comment>
<name>A0A537J666_9BACT</name>
<sequence length="214" mass="23062">MGSGKSTVAREVARRLRFQYVDTGAMYRAIAVAAIRRGLSADDPAALAALARGITLTLEPRPDGSARVRVDGEDVTAALRDVEVNRIVARVARVPEVREALQALQRSLGGRGDVVMEGRDIGSVILPQARVKVFLTASIDVRAQRRQAELAAAGTPMPLEEVRRIIAEDDRIATTREVAPLRVAPGAVVIDSTTLTVDQIVDRIVDLVERARGL</sequence>
<dbReference type="SUPFAM" id="SSF52540">
    <property type="entry name" value="P-loop containing nucleoside triphosphate hydrolases"/>
    <property type="match status" value="1"/>
</dbReference>
<evidence type="ECO:0000259" key="9">
    <source>
        <dbReference type="Pfam" id="PF02224"/>
    </source>
</evidence>
<evidence type="ECO:0000256" key="2">
    <source>
        <dbReference type="ARBA" id="ARBA00022679"/>
    </source>
</evidence>
<evidence type="ECO:0000256" key="6">
    <source>
        <dbReference type="ARBA" id="ARBA00047615"/>
    </source>
</evidence>
<comment type="caution">
    <text evidence="8">Lacks conserved residue(s) required for the propagation of feature annotation.</text>
</comment>
<dbReference type="EC" id="2.7.4.25" evidence="8"/>
<evidence type="ECO:0000256" key="7">
    <source>
        <dbReference type="ARBA" id="ARBA00048478"/>
    </source>
</evidence>
<proteinExistence type="inferred from homology"/>